<keyword evidence="7 9" id="KW-0472">Membrane</keyword>
<dbReference type="InterPro" id="IPR038377">
    <property type="entry name" value="Na/Glc_symporter_sf"/>
</dbReference>
<comment type="caution">
    <text evidence="10">The sequence shown here is derived from an EMBL/GenBank/DDBJ whole genome shotgun (WGS) entry which is preliminary data.</text>
</comment>
<feature type="transmembrane region" description="Helical" evidence="9">
    <location>
        <begin position="304"/>
        <end position="331"/>
    </location>
</feature>
<feature type="transmembrane region" description="Helical" evidence="9">
    <location>
        <begin position="118"/>
        <end position="136"/>
    </location>
</feature>
<dbReference type="InterPro" id="IPR050277">
    <property type="entry name" value="Sodium:Solute_Symporter"/>
</dbReference>
<protein>
    <submittedName>
        <fullName evidence="10">Na+/proline symporter</fullName>
    </submittedName>
</protein>
<feature type="transmembrane region" description="Helical" evidence="9">
    <location>
        <begin position="78"/>
        <end position="97"/>
    </location>
</feature>
<dbReference type="Proteomes" id="UP000248330">
    <property type="component" value="Unassembled WGS sequence"/>
</dbReference>
<dbReference type="AlphaFoldDB" id="A0A318ECI9"/>
<proteinExistence type="inferred from homology"/>
<dbReference type="Pfam" id="PF00474">
    <property type="entry name" value="SSF"/>
    <property type="match status" value="1"/>
</dbReference>
<comment type="similarity">
    <text evidence="2 8">Belongs to the sodium:solute symporter (SSF) (TC 2.A.21) family.</text>
</comment>
<feature type="transmembrane region" description="Helical" evidence="9">
    <location>
        <begin position="148"/>
        <end position="166"/>
    </location>
</feature>
<feature type="transmembrane region" description="Helical" evidence="9">
    <location>
        <begin position="352"/>
        <end position="371"/>
    </location>
</feature>
<dbReference type="PANTHER" id="PTHR48086:SF7">
    <property type="entry name" value="SODIUM-SOLUTE SYMPORTER-RELATED"/>
    <property type="match status" value="1"/>
</dbReference>
<dbReference type="GO" id="GO:0005886">
    <property type="term" value="C:plasma membrane"/>
    <property type="evidence" value="ECO:0007669"/>
    <property type="project" value="TreeGrafter"/>
</dbReference>
<evidence type="ECO:0000313" key="10">
    <source>
        <dbReference type="EMBL" id="PXV69842.1"/>
    </source>
</evidence>
<feature type="transmembrane region" description="Helical" evidence="9">
    <location>
        <begin position="219"/>
        <end position="242"/>
    </location>
</feature>
<evidence type="ECO:0000256" key="7">
    <source>
        <dbReference type="ARBA" id="ARBA00023136"/>
    </source>
</evidence>
<evidence type="ECO:0000256" key="1">
    <source>
        <dbReference type="ARBA" id="ARBA00004141"/>
    </source>
</evidence>
<keyword evidence="4 9" id="KW-0812">Transmembrane</keyword>
<keyword evidence="3" id="KW-0813">Transport</keyword>
<feature type="transmembrane region" description="Helical" evidence="9">
    <location>
        <begin position="406"/>
        <end position="424"/>
    </location>
</feature>
<dbReference type="GO" id="GO:0015293">
    <property type="term" value="F:symporter activity"/>
    <property type="evidence" value="ECO:0007669"/>
    <property type="project" value="UniProtKB-KW"/>
</dbReference>
<dbReference type="Gene3D" id="1.20.1730.10">
    <property type="entry name" value="Sodium/glucose cotransporter"/>
    <property type="match status" value="1"/>
</dbReference>
<feature type="transmembrane region" description="Helical" evidence="9">
    <location>
        <begin position="377"/>
        <end position="399"/>
    </location>
</feature>
<organism evidence="10 11">
    <name type="scientific">Sinimarinibacterium flocculans</name>
    <dbReference type="NCBI Taxonomy" id="985250"/>
    <lineage>
        <taxon>Bacteria</taxon>
        <taxon>Pseudomonadati</taxon>
        <taxon>Pseudomonadota</taxon>
        <taxon>Gammaproteobacteria</taxon>
        <taxon>Nevskiales</taxon>
        <taxon>Nevskiaceae</taxon>
        <taxon>Sinimarinibacterium</taxon>
    </lineage>
</organism>
<sequence length="460" mass="47857">MTLILGFILAYIALQLAFAAWAARRVRNEVDYLLAGRRLGPWLGVFTVFATWFGAETCIGAAGQAHVSGLSGVNADPFGYALGIVVMGLVFAVPLWRRGIVTLADLFRQRFGPGVERCAAVIMIPTSLLWAAAQIRAFGQVLAASSDLGVGVAVTLAAVVVIVYTATGGMWADAMSDLVQGLVLIAGVILVGMLVWQSGGAKQLAALPPERLSFVDGQASWLVTLETFAVPICGSIVAQELVARMLSIRSPQLARRATAGAGLLYLLVGLIPVGVGLVGVHYVGELDEPDQVLMQVAQTQLPTVLYAMFVGALVSAILSTVDSALLVSGSLAAHNLVLPLRPRLDEAARLRVNRIAVILFGLTAYVLALASDSVYDLVVTASSLGSAGILVTLLAALWAPRFGAAPAAYAALLAGLLTYVGAAWVGAADYPYLMSLAAAFAAYALLSPLGTRRTAGTVPA</sequence>
<gene>
    <name evidence="10" type="ORF">C8D93_103418</name>
</gene>
<accession>A0A318ECI9</accession>
<evidence type="ECO:0000313" key="11">
    <source>
        <dbReference type="Proteomes" id="UP000248330"/>
    </source>
</evidence>
<evidence type="ECO:0000256" key="9">
    <source>
        <dbReference type="SAM" id="Phobius"/>
    </source>
</evidence>
<evidence type="ECO:0000256" key="4">
    <source>
        <dbReference type="ARBA" id="ARBA00022692"/>
    </source>
</evidence>
<keyword evidence="5" id="KW-0769">Symport</keyword>
<dbReference type="EMBL" id="QICN01000003">
    <property type="protein sequence ID" value="PXV69842.1"/>
    <property type="molecule type" value="Genomic_DNA"/>
</dbReference>
<dbReference type="InterPro" id="IPR001734">
    <property type="entry name" value="Na/solute_symporter"/>
</dbReference>
<feature type="transmembrane region" description="Helical" evidence="9">
    <location>
        <begin position="178"/>
        <end position="199"/>
    </location>
</feature>
<dbReference type="CDD" id="cd11474">
    <property type="entry name" value="SLC5sbd_CHT"/>
    <property type="match status" value="1"/>
</dbReference>
<evidence type="ECO:0000256" key="6">
    <source>
        <dbReference type="ARBA" id="ARBA00022989"/>
    </source>
</evidence>
<feature type="transmembrane region" description="Helical" evidence="9">
    <location>
        <begin position="263"/>
        <end position="284"/>
    </location>
</feature>
<name>A0A318ECI9_9GAMM</name>
<comment type="subcellular location">
    <subcellularLocation>
        <location evidence="1">Membrane</location>
        <topology evidence="1">Multi-pass membrane protein</topology>
    </subcellularLocation>
</comment>
<evidence type="ECO:0000256" key="3">
    <source>
        <dbReference type="ARBA" id="ARBA00022448"/>
    </source>
</evidence>
<dbReference type="PANTHER" id="PTHR48086">
    <property type="entry name" value="SODIUM/PROLINE SYMPORTER-RELATED"/>
    <property type="match status" value="1"/>
</dbReference>
<keyword evidence="6 9" id="KW-1133">Transmembrane helix</keyword>
<evidence type="ECO:0000256" key="5">
    <source>
        <dbReference type="ARBA" id="ARBA00022847"/>
    </source>
</evidence>
<evidence type="ECO:0000256" key="2">
    <source>
        <dbReference type="ARBA" id="ARBA00006434"/>
    </source>
</evidence>
<dbReference type="PROSITE" id="PS50283">
    <property type="entry name" value="NA_SOLUT_SYMP_3"/>
    <property type="match status" value="1"/>
</dbReference>
<evidence type="ECO:0000256" key="8">
    <source>
        <dbReference type="RuleBase" id="RU362091"/>
    </source>
</evidence>
<dbReference type="RefSeq" id="WP_245903860.1">
    <property type="nucleotide sequence ID" value="NZ_CAWNXA010000003.1"/>
</dbReference>
<reference evidence="10 11" key="1">
    <citation type="submission" date="2018-04" db="EMBL/GenBank/DDBJ databases">
        <title>Genomic Encyclopedia of Type Strains, Phase IV (KMG-IV): sequencing the most valuable type-strain genomes for metagenomic binning, comparative biology and taxonomic classification.</title>
        <authorList>
            <person name="Goeker M."/>
        </authorList>
    </citation>
    <scope>NUCLEOTIDE SEQUENCE [LARGE SCALE GENOMIC DNA]</scope>
    <source>
        <strain evidence="10 11">DSM 104150</strain>
    </source>
</reference>
<feature type="transmembrane region" description="Helical" evidence="9">
    <location>
        <begin position="430"/>
        <end position="446"/>
    </location>
</feature>
<keyword evidence="11" id="KW-1185">Reference proteome</keyword>